<reference evidence="2" key="2">
    <citation type="submission" date="2019-06" db="EMBL/GenBank/DDBJ databases">
        <title>Co-occurence of chitin degradation, pigmentation and bioactivity in marine Pseudoalteromonas.</title>
        <authorList>
            <person name="Sonnenschein E.C."/>
            <person name="Bech P.K."/>
        </authorList>
    </citation>
    <scope>NUCLEOTIDE SEQUENCE [LARGE SCALE GENOMIC DNA]</scope>
    <source>
        <strain evidence="2">S2897</strain>
    </source>
</reference>
<dbReference type="RefSeq" id="WP_138549154.1">
    <property type="nucleotide sequence ID" value="NZ_PNCG01000107.1"/>
</dbReference>
<name>A0A5S3Z0Y7_9GAMM</name>
<evidence type="ECO:0000313" key="1">
    <source>
        <dbReference type="EMBL" id="TMP84652.1"/>
    </source>
</evidence>
<gene>
    <name evidence="1" type="ORF">CWC05_19240</name>
</gene>
<protein>
    <submittedName>
        <fullName evidence="1">Uncharacterized protein</fullName>
    </submittedName>
</protein>
<dbReference type="AlphaFoldDB" id="A0A5S3Z0Y7"/>
<accession>A0A5S3Z0Y7</accession>
<sequence>MLDKVSLKTKVLFLGVVVITALLSLGQVSLSKLSEFHETTEKDFKTVSQQVELLTYITNAHVIFKIQVQE</sequence>
<dbReference type="Proteomes" id="UP000305874">
    <property type="component" value="Unassembled WGS sequence"/>
</dbReference>
<proteinExistence type="predicted"/>
<organism evidence="1 2">
    <name type="scientific">Pseudoalteromonas ruthenica</name>
    <dbReference type="NCBI Taxonomy" id="151081"/>
    <lineage>
        <taxon>Bacteria</taxon>
        <taxon>Pseudomonadati</taxon>
        <taxon>Pseudomonadota</taxon>
        <taxon>Gammaproteobacteria</taxon>
        <taxon>Alteromonadales</taxon>
        <taxon>Pseudoalteromonadaceae</taxon>
        <taxon>Pseudoalteromonas</taxon>
    </lineage>
</organism>
<feature type="non-terminal residue" evidence="1">
    <location>
        <position position="70"/>
    </location>
</feature>
<evidence type="ECO:0000313" key="2">
    <source>
        <dbReference type="Proteomes" id="UP000305874"/>
    </source>
</evidence>
<dbReference type="EMBL" id="PNCG01000107">
    <property type="protein sequence ID" value="TMP84652.1"/>
    <property type="molecule type" value="Genomic_DNA"/>
</dbReference>
<reference evidence="1 2" key="1">
    <citation type="submission" date="2017-12" db="EMBL/GenBank/DDBJ databases">
        <authorList>
            <person name="Paulsen S."/>
            <person name="Gram L.K."/>
        </authorList>
    </citation>
    <scope>NUCLEOTIDE SEQUENCE [LARGE SCALE GENOMIC DNA]</scope>
    <source>
        <strain evidence="1 2">S2897</strain>
    </source>
</reference>
<comment type="caution">
    <text evidence="1">The sequence shown here is derived from an EMBL/GenBank/DDBJ whole genome shotgun (WGS) entry which is preliminary data.</text>
</comment>